<evidence type="ECO:0000256" key="1">
    <source>
        <dbReference type="SAM" id="Phobius"/>
    </source>
</evidence>
<evidence type="ECO:0000313" key="3">
    <source>
        <dbReference type="Proteomes" id="UP000177190"/>
    </source>
</evidence>
<proteinExistence type="predicted"/>
<feature type="transmembrane region" description="Helical" evidence="1">
    <location>
        <begin position="50"/>
        <end position="67"/>
    </location>
</feature>
<keyword evidence="1" id="KW-0812">Transmembrane</keyword>
<feature type="transmembrane region" description="Helical" evidence="1">
    <location>
        <begin position="12"/>
        <end position="38"/>
    </location>
</feature>
<dbReference type="PANTHER" id="PTHR37309">
    <property type="entry name" value="SLR0284 PROTEIN"/>
    <property type="match status" value="1"/>
</dbReference>
<accession>A0A1G2HLJ2</accession>
<comment type="caution">
    <text evidence="2">The sequence shown here is derived from an EMBL/GenBank/DDBJ whole genome shotgun (WGS) entry which is preliminary data.</text>
</comment>
<dbReference type="STRING" id="1802200.A2812_01595"/>
<dbReference type="PANTHER" id="PTHR37309:SF1">
    <property type="entry name" value="SLR0284 PROTEIN"/>
    <property type="match status" value="1"/>
</dbReference>
<dbReference type="AlphaFoldDB" id="A0A1G2HLJ2"/>
<feature type="transmembrane region" description="Helical" evidence="1">
    <location>
        <begin position="79"/>
        <end position="98"/>
    </location>
</feature>
<gene>
    <name evidence="2" type="ORF">A2812_01595</name>
</gene>
<dbReference type="EMBL" id="MHOM01000041">
    <property type="protein sequence ID" value="OGZ63140.1"/>
    <property type="molecule type" value="Genomic_DNA"/>
</dbReference>
<name>A0A1G2HLJ2_9BACT</name>
<organism evidence="2 3">
    <name type="scientific">Candidatus Staskawiczbacteria bacterium RIFCSPHIGHO2_01_FULL_36_16</name>
    <dbReference type="NCBI Taxonomy" id="1802200"/>
    <lineage>
        <taxon>Bacteria</taxon>
        <taxon>Candidatus Staskawicziibacteriota</taxon>
    </lineage>
</organism>
<dbReference type="InterPro" id="IPR007165">
    <property type="entry name" value="Phage_holin_4_2"/>
</dbReference>
<keyword evidence="1" id="KW-1133">Transmembrane helix</keyword>
<reference evidence="2 3" key="1">
    <citation type="journal article" date="2016" name="Nat. Commun.">
        <title>Thousands of microbial genomes shed light on interconnected biogeochemical processes in an aquifer system.</title>
        <authorList>
            <person name="Anantharaman K."/>
            <person name="Brown C.T."/>
            <person name="Hug L.A."/>
            <person name="Sharon I."/>
            <person name="Castelle C.J."/>
            <person name="Probst A.J."/>
            <person name="Thomas B.C."/>
            <person name="Singh A."/>
            <person name="Wilkins M.J."/>
            <person name="Karaoz U."/>
            <person name="Brodie E.L."/>
            <person name="Williams K.H."/>
            <person name="Hubbard S.S."/>
            <person name="Banfield J.F."/>
        </authorList>
    </citation>
    <scope>NUCLEOTIDE SEQUENCE [LARGE SCALE GENOMIC DNA]</scope>
</reference>
<feature type="transmembrane region" description="Helical" evidence="1">
    <location>
        <begin position="110"/>
        <end position="128"/>
    </location>
</feature>
<evidence type="ECO:0008006" key="4">
    <source>
        <dbReference type="Google" id="ProtNLM"/>
    </source>
</evidence>
<dbReference type="Pfam" id="PF04020">
    <property type="entry name" value="Phage_holin_4_2"/>
    <property type="match status" value="1"/>
</dbReference>
<dbReference type="Proteomes" id="UP000177190">
    <property type="component" value="Unassembled WGS sequence"/>
</dbReference>
<evidence type="ECO:0000313" key="2">
    <source>
        <dbReference type="EMBL" id="OGZ63140.1"/>
    </source>
</evidence>
<sequence length="137" mass="15616">MSKASNGVKKLLSQIIAASAGLWIASSFIPSVIIRVYSESNFFGFPLTELWQIILVLGVILGLLNYFVRPVLKAISLPLELLTLGLFSIVINMAIIWFLDLMFDEFYAPWLFPLLYTTLIVWVLNFIIQKFLVKEKD</sequence>
<protein>
    <recommendedName>
        <fullName evidence="4">Phage holin family protein</fullName>
    </recommendedName>
</protein>
<keyword evidence="1" id="KW-0472">Membrane</keyword>